<sequence length="316" mass="38695">MDNRICFLIPIYPPHYIYLTFLNDLSEEHEFTIIFICTYSTDKSMLIDYLRENIKTPFSNIDYIVLQENDNVSKLIHTFDHRDKGIINIKKFYGLYYIVNNKRYDFHYIACIDSEIQFINAKNIYDKFKLYCDRRIAICGDTTNRIPVHEMLDTIHDECIKFFKTEDEKRVIQEHTKNGKYYSWFSDINIYDMKILPEFLNYIECNDVTFSRFVDKMNFMSFEYTIYFYYCILYHNYRLLCMADYNIKRNWSLESAPYQIYDEVKRLMNYKTNMVVKNCYTRNIEKFKNDEPILVYHLNDSRYHDVYNKRVDYLDN</sequence>
<accession>A0A6C0D4F5</accession>
<evidence type="ECO:0008006" key="2">
    <source>
        <dbReference type="Google" id="ProtNLM"/>
    </source>
</evidence>
<evidence type="ECO:0000313" key="1">
    <source>
        <dbReference type="EMBL" id="QHT11140.1"/>
    </source>
</evidence>
<dbReference type="AlphaFoldDB" id="A0A6C0D4F5"/>
<organism evidence="1">
    <name type="scientific">viral metagenome</name>
    <dbReference type="NCBI Taxonomy" id="1070528"/>
    <lineage>
        <taxon>unclassified sequences</taxon>
        <taxon>metagenomes</taxon>
        <taxon>organismal metagenomes</taxon>
    </lineage>
</organism>
<reference evidence="1" key="1">
    <citation type="journal article" date="2020" name="Nature">
        <title>Giant virus diversity and host interactions through global metagenomics.</title>
        <authorList>
            <person name="Schulz F."/>
            <person name="Roux S."/>
            <person name="Paez-Espino D."/>
            <person name="Jungbluth S."/>
            <person name="Walsh D.A."/>
            <person name="Denef V.J."/>
            <person name="McMahon K.D."/>
            <person name="Konstantinidis K.T."/>
            <person name="Eloe-Fadrosh E.A."/>
            <person name="Kyrpides N.C."/>
            <person name="Woyke T."/>
        </authorList>
    </citation>
    <scope>NUCLEOTIDE SEQUENCE</scope>
    <source>
        <strain evidence="1">GVMAG-M-3300023174-111</strain>
    </source>
</reference>
<dbReference type="EMBL" id="MN739531">
    <property type="protein sequence ID" value="QHT11140.1"/>
    <property type="molecule type" value="Genomic_DNA"/>
</dbReference>
<name>A0A6C0D4F5_9ZZZZ</name>
<proteinExistence type="predicted"/>
<protein>
    <recommendedName>
        <fullName evidence="2">Nucleotide-diphospho-sugar transferase domain-containing protein</fullName>
    </recommendedName>
</protein>